<dbReference type="Pfam" id="PF07714">
    <property type="entry name" value="PK_Tyr_Ser-Thr"/>
    <property type="match status" value="1"/>
</dbReference>
<dbReference type="Pfam" id="PF23144">
    <property type="entry name" value="Fn3_PTPRU"/>
    <property type="match status" value="1"/>
</dbReference>
<dbReference type="PROSITE" id="PS50853">
    <property type="entry name" value="FN3"/>
    <property type="match status" value="1"/>
</dbReference>
<gene>
    <name evidence="11" type="ORF">KQX54_016506</name>
</gene>
<evidence type="ECO:0000259" key="10">
    <source>
        <dbReference type="PROSITE" id="PS51212"/>
    </source>
</evidence>
<feature type="domain" description="Protein kinase" evidence="8">
    <location>
        <begin position="447"/>
        <end position="713"/>
    </location>
</feature>
<dbReference type="SMART" id="SM00060">
    <property type="entry name" value="FN3"/>
    <property type="match status" value="1"/>
</dbReference>
<dbReference type="PANTHER" id="PTHR24416:SF611">
    <property type="entry name" value="TYROSINE-PROTEIN KINASE TRANSMEMBRANE RECEPTOR ROR"/>
    <property type="match status" value="1"/>
</dbReference>
<dbReference type="PROSITE" id="PS50011">
    <property type="entry name" value="PROTEIN_KINASE_DOM"/>
    <property type="match status" value="1"/>
</dbReference>
<feature type="transmembrane region" description="Helical" evidence="7">
    <location>
        <begin position="364"/>
        <end position="387"/>
    </location>
</feature>
<keyword evidence="2 7" id="KW-0812">Transmembrane</keyword>
<dbReference type="SMART" id="SM00321">
    <property type="entry name" value="WSC"/>
    <property type="match status" value="1"/>
</dbReference>
<evidence type="ECO:0000259" key="9">
    <source>
        <dbReference type="PROSITE" id="PS50853"/>
    </source>
</evidence>
<accession>A0AAV7I0G7</accession>
<dbReference type="EMBL" id="JAHXZJ010002609">
    <property type="protein sequence ID" value="KAH0540352.1"/>
    <property type="molecule type" value="Genomic_DNA"/>
</dbReference>
<evidence type="ECO:0000256" key="6">
    <source>
        <dbReference type="ARBA" id="ARBA00023180"/>
    </source>
</evidence>
<evidence type="ECO:0000256" key="7">
    <source>
        <dbReference type="SAM" id="Phobius"/>
    </source>
</evidence>
<organism evidence="11 12">
    <name type="scientific">Cotesia glomerata</name>
    <name type="common">Lepidopteran parasitic wasp</name>
    <name type="synonym">Apanteles glomeratus</name>
    <dbReference type="NCBI Taxonomy" id="32391"/>
    <lineage>
        <taxon>Eukaryota</taxon>
        <taxon>Metazoa</taxon>
        <taxon>Ecdysozoa</taxon>
        <taxon>Arthropoda</taxon>
        <taxon>Hexapoda</taxon>
        <taxon>Insecta</taxon>
        <taxon>Pterygota</taxon>
        <taxon>Neoptera</taxon>
        <taxon>Endopterygota</taxon>
        <taxon>Hymenoptera</taxon>
        <taxon>Apocrita</taxon>
        <taxon>Ichneumonoidea</taxon>
        <taxon>Braconidae</taxon>
        <taxon>Microgastrinae</taxon>
        <taxon>Cotesia</taxon>
    </lineage>
</organism>
<comment type="subcellular location">
    <subcellularLocation>
        <location evidence="1">Membrane</location>
        <topology evidence="1">Single-pass type I membrane protein</topology>
    </subcellularLocation>
</comment>
<dbReference type="InterPro" id="IPR013783">
    <property type="entry name" value="Ig-like_fold"/>
</dbReference>
<dbReference type="InterPro" id="IPR000719">
    <property type="entry name" value="Prot_kinase_dom"/>
</dbReference>
<evidence type="ECO:0000313" key="11">
    <source>
        <dbReference type="EMBL" id="KAH0540352.1"/>
    </source>
</evidence>
<evidence type="ECO:0000256" key="3">
    <source>
        <dbReference type="ARBA" id="ARBA00022729"/>
    </source>
</evidence>
<dbReference type="PANTHER" id="PTHR24416">
    <property type="entry name" value="TYROSINE-PROTEIN KINASE RECEPTOR"/>
    <property type="match status" value="1"/>
</dbReference>
<dbReference type="SUPFAM" id="SSF56112">
    <property type="entry name" value="Protein kinase-like (PK-like)"/>
    <property type="match status" value="1"/>
</dbReference>
<dbReference type="InterPro" id="IPR057598">
    <property type="entry name" value="Fn3_PTPRU"/>
</dbReference>
<dbReference type="GO" id="GO:0005886">
    <property type="term" value="C:plasma membrane"/>
    <property type="evidence" value="ECO:0007669"/>
    <property type="project" value="TreeGrafter"/>
</dbReference>
<dbReference type="InterPro" id="IPR011009">
    <property type="entry name" value="Kinase-like_dom_sf"/>
</dbReference>
<comment type="caution">
    <text evidence="11">The sequence shown here is derived from an EMBL/GenBank/DDBJ whole genome shotgun (WGS) entry which is preliminary data.</text>
</comment>
<evidence type="ECO:0000256" key="4">
    <source>
        <dbReference type="ARBA" id="ARBA00022989"/>
    </source>
</evidence>
<dbReference type="GO" id="GO:0004714">
    <property type="term" value="F:transmembrane receptor protein tyrosine kinase activity"/>
    <property type="evidence" value="ECO:0007669"/>
    <property type="project" value="TreeGrafter"/>
</dbReference>
<feature type="domain" description="WSC" evidence="10">
    <location>
        <begin position="29"/>
        <end position="117"/>
    </location>
</feature>
<dbReference type="CDD" id="cd00063">
    <property type="entry name" value="FN3"/>
    <property type="match status" value="1"/>
</dbReference>
<sequence>MVLFSQQFNMLKYLLIIGLCECFINLTFAEDYIGCFKSPPESEEPLLVITNPRAPVFCMKECLSRYYMYAGLMKGQQCYCMSTYGRNGPSNGCTTRCIDDEKSLCGSHDSISVYSTGQKVSSPPRRLRVINNKSESLNITWQPPDITNGNITSYIVRAVALETHAFYPLQPVQLQVQGESSDSTLLTNLQPGTKYNISVTAVNTNGESHPSYTIDWTLIGSPEKPDKPKIIQQSSSTVIVELAEGKSQNGPLSSYQVIIIHPGTIPPKQVDITYPDYHTAIKDDLPFYITGEFNANEYYKYKRFIIGDGQKVGGYYNAPLQKPFNRPQVGLVLVSRIGNEIKYSHSDFAGHSFESSAGPDGLAVGLYIAIALFSILLIAAVSGYFILRKRHEQIRMTKLPEQQELTLQGPMYEVDNMAYIPEDVPERPNHYQDLKSKVWNIPKNFLTVEPAVIRRGRFGNVHMGTVQDKDGNSSLVLIHSIDDKNLRASEKRHMLRDLDVCIKAGKMNYLASFIGNCETPEILYVVQETVTHNLKLKLIAARSGDVFPYEFILTIGSSIAMGLNYLEAHKIIHSHLCARSIGLTDDFVPKIMGFGIGKHALDDLKLARWTAPERFGHKKHNPAVVWTFAVIIWEMMSMGGTPYHDLEDECDVEEAVVEKNVRLPQLRDMTDPIYEVLMSCWHDNADERPTFDELSRLNTLSVVPITAITEPYIPELELNN</sequence>
<evidence type="ECO:0008006" key="13">
    <source>
        <dbReference type="Google" id="ProtNLM"/>
    </source>
</evidence>
<dbReference type="SUPFAM" id="SSF49265">
    <property type="entry name" value="Fibronectin type III"/>
    <property type="match status" value="1"/>
</dbReference>
<dbReference type="Pfam" id="PF01822">
    <property type="entry name" value="WSC"/>
    <property type="match status" value="1"/>
</dbReference>
<dbReference type="InterPro" id="IPR050122">
    <property type="entry name" value="RTK"/>
</dbReference>
<protein>
    <recommendedName>
        <fullName evidence="13">Tyrosine-protein kinase Wsck</fullName>
    </recommendedName>
</protein>
<evidence type="ECO:0000313" key="12">
    <source>
        <dbReference type="Proteomes" id="UP000826195"/>
    </source>
</evidence>
<dbReference type="Gene3D" id="2.60.40.10">
    <property type="entry name" value="Immunoglobulins"/>
    <property type="match status" value="1"/>
</dbReference>
<dbReference type="GO" id="GO:0007169">
    <property type="term" value="P:cell surface receptor protein tyrosine kinase signaling pathway"/>
    <property type="evidence" value="ECO:0007669"/>
    <property type="project" value="TreeGrafter"/>
</dbReference>
<dbReference type="InterPro" id="IPR002889">
    <property type="entry name" value="WSC_carb-bd"/>
</dbReference>
<evidence type="ECO:0000256" key="1">
    <source>
        <dbReference type="ARBA" id="ARBA00004479"/>
    </source>
</evidence>
<dbReference type="AlphaFoldDB" id="A0AAV7I0G7"/>
<keyword evidence="4 7" id="KW-1133">Transmembrane helix</keyword>
<dbReference type="GO" id="GO:0043235">
    <property type="term" value="C:receptor complex"/>
    <property type="evidence" value="ECO:0007669"/>
    <property type="project" value="TreeGrafter"/>
</dbReference>
<dbReference type="Gene3D" id="1.10.510.10">
    <property type="entry name" value="Transferase(Phosphotransferase) domain 1"/>
    <property type="match status" value="1"/>
</dbReference>
<feature type="domain" description="Fibronectin type-III" evidence="9">
    <location>
        <begin position="123"/>
        <end position="224"/>
    </location>
</feature>
<dbReference type="InterPro" id="IPR001245">
    <property type="entry name" value="Ser-Thr/Tyr_kinase_cat_dom"/>
</dbReference>
<keyword evidence="6" id="KW-0325">Glycoprotein</keyword>
<evidence type="ECO:0000256" key="2">
    <source>
        <dbReference type="ARBA" id="ARBA00022692"/>
    </source>
</evidence>
<dbReference type="Pfam" id="PF00041">
    <property type="entry name" value="fn3"/>
    <property type="match status" value="1"/>
</dbReference>
<evidence type="ECO:0000256" key="5">
    <source>
        <dbReference type="ARBA" id="ARBA00023136"/>
    </source>
</evidence>
<dbReference type="InterPro" id="IPR003961">
    <property type="entry name" value="FN3_dom"/>
</dbReference>
<proteinExistence type="predicted"/>
<keyword evidence="12" id="KW-1185">Reference proteome</keyword>
<evidence type="ECO:0000259" key="8">
    <source>
        <dbReference type="PROSITE" id="PS50011"/>
    </source>
</evidence>
<dbReference type="GO" id="GO:0005524">
    <property type="term" value="F:ATP binding"/>
    <property type="evidence" value="ECO:0007669"/>
    <property type="project" value="InterPro"/>
</dbReference>
<name>A0AAV7I0G7_COTGL</name>
<reference evidence="11 12" key="1">
    <citation type="journal article" date="2021" name="J. Hered.">
        <title>A chromosome-level genome assembly of the parasitoid wasp, Cotesia glomerata (Hymenoptera: Braconidae).</title>
        <authorList>
            <person name="Pinto B.J."/>
            <person name="Weis J.J."/>
            <person name="Gamble T."/>
            <person name="Ode P.J."/>
            <person name="Paul R."/>
            <person name="Zaspel J.M."/>
        </authorList>
    </citation>
    <scope>NUCLEOTIDE SEQUENCE [LARGE SCALE GENOMIC DNA]</scope>
    <source>
        <strain evidence="11">CgM1</strain>
    </source>
</reference>
<keyword evidence="3" id="KW-0732">Signal</keyword>
<keyword evidence="5 7" id="KW-0472">Membrane</keyword>
<dbReference type="PROSITE" id="PS51212">
    <property type="entry name" value="WSC"/>
    <property type="match status" value="1"/>
</dbReference>
<dbReference type="Proteomes" id="UP000826195">
    <property type="component" value="Unassembled WGS sequence"/>
</dbReference>
<dbReference type="InterPro" id="IPR036116">
    <property type="entry name" value="FN3_sf"/>
</dbReference>